<dbReference type="Gene3D" id="2.40.100.10">
    <property type="entry name" value="Cyclophilin-like"/>
    <property type="match status" value="2"/>
</dbReference>
<name>A0A2N0B690_9LEPT</name>
<dbReference type="OrthoDB" id="9807797at2"/>
<dbReference type="SUPFAM" id="SSF50891">
    <property type="entry name" value="Cyclophilin-like"/>
    <property type="match status" value="1"/>
</dbReference>
<dbReference type="CDD" id="cd00317">
    <property type="entry name" value="cyclophilin"/>
    <property type="match status" value="1"/>
</dbReference>
<comment type="similarity">
    <text evidence="1 4">Belongs to the cyclophilin-type PPIase family.</text>
</comment>
<dbReference type="PRINTS" id="PR00153">
    <property type="entry name" value="CSAPPISMRASE"/>
</dbReference>
<feature type="domain" description="PPIase cyclophilin-type" evidence="6">
    <location>
        <begin position="63"/>
        <end position="297"/>
    </location>
</feature>
<keyword evidence="3 4" id="KW-0413">Isomerase</keyword>
<dbReference type="PANTHER" id="PTHR45625:SF4">
    <property type="entry name" value="PEPTIDYLPROLYL ISOMERASE DOMAIN AND WD REPEAT-CONTAINING PROTEIN 1"/>
    <property type="match status" value="1"/>
</dbReference>
<evidence type="ECO:0000313" key="8">
    <source>
        <dbReference type="EMBL" id="PJZ92061.1"/>
    </source>
</evidence>
<dbReference type="EC" id="5.2.1.8" evidence="4"/>
<dbReference type="AlphaFoldDB" id="A0A2N0B690"/>
<evidence type="ECO:0000256" key="2">
    <source>
        <dbReference type="ARBA" id="ARBA00023110"/>
    </source>
</evidence>
<dbReference type="Proteomes" id="UP000232122">
    <property type="component" value="Unassembled WGS sequence"/>
</dbReference>
<dbReference type="GO" id="GO:0003755">
    <property type="term" value="F:peptidyl-prolyl cis-trans isomerase activity"/>
    <property type="evidence" value="ECO:0007669"/>
    <property type="project" value="UniProtKB-UniRule"/>
</dbReference>
<reference evidence="7 9" key="2">
    <citation type="journal article" date="2018" name="Microb. Genom.">
        <title>Deciphering the unexplored Leptospira diversity from soils uncovers genomic evolution to virulence.</title>
        <authorList>
            <person name="Thibeaux R."/>
            <person name="Iraola G."/>
            <person name="Ferres I."/>
            <person name="Bierque E."/>
            <person name="Girault D."/>
            <person name="Soupe-Gilbert M.E."/>
            <person name="Picardeau M."/>
            <person name="Goarant C."/>
        </authorList>
    </citation>
    <scope>NUCLEOTIDE SEQUENCE [LARGE SCALE GENOMIC DNA]</scope>
    <source>
        <strain evidence="7 9">ATI7-C-A5</strain>
    </source>
</reference>
<keyword evidence="9" id="KW-1185">Reference proteome</keyword>
<evidence type="ECO:0000313" key="9">
    <source>
        <dbReference type="Proteomes" id="UP000232122"/>
    </source>
</evidence>
<keyword evidence="2 4" id="KW-0697">Rotamase</keyword>
<proteinExistence type="inferred from homology"/>
<organism evidence="8">
    <name type="scientific">Leptospira ellisii</name>
    <dbReference type="NCBI Taxonomy" id="2023197"/>
    <lineage>
        <taxon>Bacteria</taxon>
        <taxon>Pseudomonadati</taxon>
        <taxon>Spirochaetota</taxon>
        <taxon>Spirochaetia</taxon>
        <taxon>Leptospirales</taxon>
        <taxon>Leptospiraceae</taxon>
        <taxon>Leptospira</taxon>
    </lineage>
</organism>
<dbReference type="PROSITE" id="PS50072">
    <property type="entry name" value="CSA_PPIASE_2"/>
    <property type="match status" value="1"/>
</dbReference>
<gene>
    <name evidence="7" type="ORF">CH379_004835</name>
    <name evidence="8" type="ORF">CH379_15275</name>
</gene>
<evidence type="ECO:0000259" key="6">
    <source>
        <dbReference type="PROSITE" id="PS50072"/>
    </source>
</evidence>
<dbReference type="PROSITE" id="PS00170">
    <property type="entry name" value="CSA_PPIASE_1"/>
    <property type="match status" value="1"/>
</dbReference>
<reference evidence="7" key="3">
    <citation type="submission" date="2023-10" db="EMBL/GenBank/DDBJ databases">
        <authorList>
            <person name="Picardeau M."/>
            <person name="Thibeaux R."/>
        </authorList>
    </citation>
    <scope>NUCLEOTIDE SEQUENCE</scope>
    <source>
        <strain evidence="7">ATI7-C-A5</strain>
    </source>
</reference>
<evidence type="ECO:0000256" key="5">
    <source>
        <dbReference type="SAM" id="Coils"/>
    </source>
</evidence>
<dbReference type="GO" id="GO:0006457">
    <property type="term" value="P:protein folding"/>
    <property type="evidence" value="ECO:0007669"/>
    <property type="project" value="InterPro"/>
</dbReference>
<dbReference type="InterPro" id="IPR029000">
    <property type="entry name" value="Cyclophilin-like_dom_sf"/>
</dbReference>
<reference evidence="8" key="1">
    <citation type="submission" date="2017-07" db="EMBL/GenBank/DDBJ databases">
        <title>Leptospira spp. isolated from tropical soils.</title>
        <authorList>
            <person name="Thibeaux R."/>
            <person name="Iraola G."/>
            <person name="Ferres I."/>
            <person name="Bierque E."/>
            <person name="Girault D."/>
            <person name="Soupe-Gilbert M.-E."/>
            <person name="Picardeau M."/>
            <person name="Goarant C."/>
        </authorList>
    </citation>
    <scope>NUCLEOTIDE SEQUENCE [LARGE SCALE GENOMIC DNA]</scope>
    <source>
        <strain evidence="8">ATI7-C-A5</strain>
    </source>
</reference>
<evidence type="ECO:0000256" key="3">
    <source>
        <dbReference type="ARBA" id="ARBA00023235"/>
    </source>
</evidence>
<dbReference type="InterPro" id="IPR002130">
    <property type="entry name" value="Cyclophilin-type_PPIase_dom"/>
</dbReference>
<dbReference type="EMBL" id="NPEF02000004">
    <property type="protein sequence ID" value="MDV6234953.1"/>
    <property type="molecule type" value="Genomic_DNA"/>
</dbReference>
<dbReference type="Pfam" id="PF00160">
    <property type="entry name" value="Pro_isomerase"/>
    <property type="match status" value="1"/>
</dbReference>
<dbReference type="PANTHER" id="PTHR45625">
    <property type="entry name" value="PEPTIDYL-PROLYL CIS-TRANS ISOMERASE-RELATED"/>
    <property type="match status" value="1"/>
</dbReference>
<comment type="caution">
    <text evidence="8">The sequence shown here is derived from an EMBL/GenBank/DDBJ whole genome shotgun (WGS) entry which is preliminary data.</text>
</comment>
<feature type="coiled-coil region" evidence="5">
    <location>
        <begin position="167"/>
        <end position="197"/>
    </location>
</feature>
<dbReference type="RefSeq" id="WP_100765456.1">
    <property type="nucleotide sequence ID" value="NZ_NPEF02000004.1"/>
</dbReference>
<keyword evidence="5" id="KW-0175">Coiled coil</keyword>
<dbReference type="EMBL" id="NPEF01000178">
    <property type="protein sequence ID" value="PJZ92061.1"/>
    <property type="molecule type" value="Genomic_DNA"/>
</dbReference>
<accession>A0A2N0B690</accession>
<dbReference type="InterPro" id="IPR020892">
    <property type="entry name" value="Cyclophilin-type_PPIase_CS"/>
</dbReference>
<evidence type="ECO:0000256" key="1">
    <source>
        <dbReference type="ARBA" id="ARBA00007365"/>
    </source>
</evidence>
<dbReference type="InterPro" id="IPR044666">
    <property type="entry name" value="Cyclophilin_A-like"/>
</dbReference>
<evidence type="ECO:0000256" key="4">
    <source>
        <dbReference type="RuleBase" id="RU363019"/>
    </source>
</evidence>
<comment type="catalytic activity">
    <reaction evidence="4">
        <text>[protein]-peptidylproline (omega=180) = [protein]-peptidylproline (omega=0)</text>
        <dbReference type="Rhea" id="RHEA:16237"/>
        <dbReference type="Rhea" id="RHEA-COMP:10747"/>
        <dbReference type="Rhea" id="RHEA-COMP:10748"/>
        <dbReference type="ChEBI" id="CHEBI:83833"/>
        <dbReference type="ChEBI" id="CHEBI:83834"/>
        <dbReference type="EC" id="5.2.1.8"/>
    </reaction>
</comment>
<protein>
    <recommendedName>
        <fullName evidence="4">Peptidyl-prolyl cis-trans isomerase</fullName>
        <shortName evidence="4">PPIase</shortName>
        <ecNumber evidence="4">5.2.1.8</ecNumber>
    </recommendedName>
</protein>
<evidence type="ECO:0000313" key="7">
    <source>
        <dbReference type="EMBL" id="MDV6234953.1"/>
    </source>
</evidence>
<sequence length="297" mass="32960">MRKTFGLFLFICFFACNRNPFAQSRYQPESYSASSVAVPKQDVSPVSLPEKPAIYAVFLTTQGNLIVELFDKDAPKTVQNFIDLAQGEKEFLARNGQKVKKPFYDGLTFHRVIENFMIQGGCPNGDGTGGPGYRFDDEINGKSLGLDKIQAGQAPYYQYQLQRAVANELQIKTREEAEAKREQIEKAFEEAKKLSVLEILFRTGYKYNESVNSHRAVKGSLAMANAGPNTNGSQFFINQVDTPHLDGLHTVFGQLVSGGEVVDRIVKAGNSKTTIKKVLIVDKRNVSTPEPAPKQNP</sequence>
<comment type="function">
    <text evidence="4">PPIases accelerate the folding of proteins. It catalyzes the cis-trans isomerization of proline imidic peptide bonds in oligopeptides.</text>
</comment>